<dbReference type="Proteomes" id="UP001597541">
    <property type="component" value="Unassembled WGS sequence"/>
</dbReference>
<dbReference type="EMBL" id="JBHUME010000015">
    <property type="protein sequence ID" value="MFD2615013.1"/>
    <property type="molecule type" value="Genomic_DNA"/>
</dbReference>
<keyword evidence="2" id="KW-1185">Reference proteome</keyword>
<comment type="caution">
    <text evidence="1">The sequence shown here is derived from an EMBL/GenBank/DDBJ whole genome shotgun (WGS) entry which is preliminary data.</text>
</comment>
<accession>A0ABW5PK31</accession>
<evidence type="ECO:0000313" key="2">
    <source>
        <dbReference type="Proteomes" id="UP001597541"/>
    </source>
</evidence>
<name>A0ABW5PK31_9BACL</name>
<dbReference type="PROSITE" id="PS51257">
    <property type="entry name" value="PROKAR_LIPOPROTEIN"/>
    <property type="match status" value="1"/>
</dbReference>
<dbReference type="RefSeq" id="WP_377606476.1">
    <property type="nucleotide sequence ID" value="NZ_JBHUME010000015.1"/>
</dbReference>
<proteinExistence type="predicted"/>
<evidence type="ECO:0008006" key="3">
    <source>
        <dbReference type="Google" id="ProtNLM"/>
    </source>
</evidence>
<protein>
    <recommendedName>
        <fullName evidence="3">DUF4362 domain-containing protein</fullName>
    </recommendedName>
</protein>
<sequence>MIKLRTTLLTLILILLVSCSSKGSLNTNLLTAMDAKDQKRMALFVERFQNRKMDYLVAIQKSVEGTYTIYDVRSDGRAIHVRIDASRDMGGPNTELTCSKIRFKERNGLNWVRVGNCQGPDGKFDEAGLLSFSKE</sequence>
<evidence type="ECO:0000313" key="1">
    <source>
        <dbReference type="EMBL" id="MFD2615013.1"/>
    </source>
</evidence>
<reference evidence="2" key="1">
    <citation type="journal article" date="2019" name="Int. J. Syst. Evol. Microbiol.">
        <title>The Global Catalogue of Microorganisms (GCM) 10K type strain sequencing project: providing services to taxonomists for standard genome sequencing and annotation.</title>
        <authorList>
            <consortium name="The Broad Institute Genomics Platform"/>
            <consortium name="The Broad Institute Genome Sequencing Center for Infectious Disease"/>
            <person name="Wu L."/>
            <person name="Ma J."/>
        </authorList>
    </citation>
    <scope>NUCLEOTIDE SEQUENCE [LARGE SCALE GENOMIC DNA]</scope>
    <source>
        <strain evidence="2">KCTC 3950</strain>
    </source>
</reference>
<organism evidence="1 2">
    <name type="scientific">Paenibacillus gansuensis</name>
    <dbReference type="NCBI Taxonomy" id="306542"/>
    <lineage>
        <taxon>Bacteria</taxon>
        <taxon>Bacillati</taxon>
        <taxon>Bacillota</taxon>
        <taxon>Bacilli</taxon>
        <taxon>Bacillales</taxon>
        <taxon>Paenibacillaceae</taxon>
        <taxon>Paenibacillus</taxon>
    </lineage>
</organism>
<gene>
    <name evidence="1" type="ORF">ACFSUF_21585</name>
</gene>